<sequence>MMTIKKRQQAIVDDFDFFDDWSDKYAYLIGLGKSLEPFPEDKKDEAHMVKGCQSQVWFDAILYDGKLTFYAVSDAAIVSGLIGLLLKVYSGSTPKEIVASDTDFMSEIGLAKHLSPTRNNGLHAMINYIYGTAQKYVDVSA</sequence>
<dbReference type="Pfam" id="PF02657">
    <property type="entry name" value="SufE"/>
    <property type="match status" value="1"/>
</dbReference>
<dbReference type="PANTHER" id="PTHR43597">
    <property type="entry name" value="SULFUR ACCEPTOR PROTEIN CSDE"/>
    <property type="match status" value="1"/>
</dbReference>
<evidence type="ECO:0000256" key="1">
    <source>
        <dbReference type="ARBA" id="ARBA00010282"/>
    </source>
</evidence>
<feature type="domain" description="Fe-S metabolism associated" evidence="2">
    <location>
        <begin position="12"/>
        <end position="129"/>
    </location>
</feature>
<dbReference type="PANTHER" id="PTHR43597:SF5">
    <property type="entry name" value="SUFE-LIKE PROTEIN 2, CHLOROPLASTIC"/>
    <property type="match status" value="1"/>
</dbReference>
<gene>
    <name evidence="3" type="ORF">GCM10010995_11170</name>
</gene>
<evidence type="ECO:0000313" key="4">
    <source>
        <dbReference type="Proteomes" id="UP000636949"/>
    </source>
</evidence>
<proteinExistence type="inferred from homology"/>
<comment type="similarity">
    <text evidence="1">Belongs to the SufE family.</text>
</comment>
<dbReference type="EMBL" id="BMJS01000009">
    <property type="protein sequence ID" value="GGF95685.1"/>
    <property type="molecule type" value="Genomic_DNA"/>
</dbReference>
<evidence type="ECO:0000313" key="3">
    <source>
        <dbReference type="EMBL" id="GGF95685.1"/>
    </source>
</evidence>
<dbReference type="AlphaFoldDB" id="A0A8J2Z412"/>
<reference evidence="3" key="2">
    <citation type="submission" date="2020-09" db="EMBL/GenBank/DDBJ databases">
        <authorList>
            <person name="Sun Q."/>
            <person name="Zhou Y."/>
        </authorList>
    </citation>
    <scope>NUCLEOTIDE SEQUENCE</scope>
    <source>
        <strain evidence="3">CGMCC 1.15758</strain>
    </source>
</reference>
<comment type="caution">
    <text evidence="3">The sequence shown here is derived from an EMBL/GenBank/DDBJ whole genome shotgun (WGS) entry which is preliminary data.</text>
</comment>
<reference evidence="3" key="1">
    <citation type="journal article" date="2014" name="Int. J. Syst. Evol. Microbiol.">
        <title>Complete genome sequence of Corynebacterium casei LMG S-19264T (=DSM 44701T), isolated from a smear-ripened cheese.</title>
        <authorList>
            <consortium name="US DOE Joint Genome Institute (JGI-PGF)"/>
            <person name="Walter F."/>
            <person name="Albersmeier A."/>
            <person name="Kalinowski J."/>
            <person name="Ruckert C."/>
        </authorList>
    </citation>
    <scope>NUCLEOTIDE SEQUENCE</scope>
    <source>
        <strain evidence="3">CGMCC 1.15758</strain>
    </source>
</reference>
<dbReference type="Proteomes" id="UP000636949">
    <property type="component" value="Unassembled WGS sequence"/>
</dbReference>
<dbReference type="Gene3D" id="3.90.1010.10">
    <property type="match status" value="1"/>
</dbReference>
<keyword evidence="4" id="KW-1185">Reference proteome</keyword>
<name>A0A8J2Z412_9GAMM</name>
<evidence type="ECO:0000259" key="2">
    <source>
        <dbReference type="Pfam" id="PF02657"/>
    </source>
</evidence>
<protein>
    <submittedName>
        <fullName evidence="3">Fe-S metabolism protein SufE</fullName>
    </submittedName>
</protein>
<accession>A0A8J2Z412</accession>
<dbReference type="SUPFAM" id="SSF82649">
    <property type="entry name" value="SufE/NifU"/>
    <property type="match status" value="1"/>
</dbReference>
<organism evidence="3 4">
    <name type="scientific">Cysteiniphilum litorale</name>
    <dbReference type="NCBI Taxonomy" id="2056700"/>
    <lineage>
        <taxon>Bacteria</taxon>
        <taxon>Pseudomonadati</taxon>
        <taxon>Pseudomonadota</taxon>
        <taxon>Gammaproteobacteria</taxon>
        <taxon>Thiotrichales</taxon>
        <taxon>Fastidiosibacteraceae</taxon>
        <taxon>Cysteiniphilum</taxon>
    </lineage>
</organism>
<dbReference type="InterPro" id="IPR003808">
    <property type="entry name" value="Fe-S_metab-assoc_dom"/>
</dbReference>